<dbReference type="SUPFAM" id="SSF102114">
    <property type="entry name" value="Radical SAM enzymes"/>
    <property type="match status" value="1"/>
</dbReference>
<dbReference type="InterPro" id="IPR023045">
    <property type="entry name" value="MoaC"/>
</dbReference>
<evidence type="ECO:0000256" key="14">
    <source>
        <dbReference type="ARBA" id="ARBA00023239"/>
    </source>
</evidence>
<dbReference type="GO" id="GO:0061798">
    <property type="term" value="F:GTP 3',8'-cyclase activity"/>
    <property type="evidence" value="ECO:0007669"/>
    <property type="project" value="UniProtKB-EC"/>
</dbReference>
<evidence type="ECO:0000256" key="4">
    <source>
        <dbReference type="ARBA" id="ARBA00008484"/>
    </source>
</evidence>
<evidence type="ECO:0000256" key="13">
    <source>
        <dbReference type="ARBA" id="ARBA00023150"/>
    </source>
</evidence>
<dbReference type="CDD" id="cd01335">
    <property type="entry name" value="Radical_SAM"/>
    <property type="match status" value="1"/>
</dbReference>
<evidence type="ECO:0000256" key="12">
    <source>
        <dbReference type="ARBA" id="ARBA00023134"/>
    </source>
</evidence>
<keyword evidence="9" id="KW-0547">Nucleotide-binding</keyword>
<evidence type="ECO:0000256" key="2">
    <source>
        <dbReference type="ARBA" id="ARBA00001966"/>
    </source>
</evidence>
<evidence type="ECO:0000313" key="18">
    <source>
        <dbReference type="Proteomes" id="UP000663880"/>
    </source>
</evidence>
<dbReference type="InterPro" id="IPR050105">
    <property type="entry name" value="MoCo_biosynth_MoaA/MoaC"/>
</dbReference>
<dbReference type="InterPro" id="IPR002820">
    <property type="entry name" value="Mopterin_CF_biosynth-C_dom"/>
</dbReference>
<dbReference type="InterPro" id="IPR058240">
    <property type="entry name" value="rSAM_sf"/>
</dbReference>
<dbReference type="SFLD" id="SFLDG01386">
    <property type="entry name" value="main_SPASM_domain-containing"/>
    <property type="match status" value="1"/>
</dbReference>
<dbReference type="NCBIfam" id="NF006870">
    <property type="entry name" value="PRK09364.1"/>
    <property type="match status" value="1"/>
</dbReference>
<keyword evidence="18" id="KW-1185">Reference proteome</keyword>
<dbReference type="PANTHER" id="PTHR22960:SF0">
    <property type="entry name" value="MOLYBDENUM COFACTOR BIOSYNTHESIS PROTEIN 1"/>
    <property type="match status" value="1"/>
</dbReference>
<dbReference type="InterPro" id="IPR007197">
    <property type="entry name" value="rSAM"/>
</dbReference>
<sequence>MILCRHLFMTRAPFSVVINNTQLNSHLWYSETSRRYTNNVNGHAKNQSGVDNLPLMDLLGRKHDYLRISLTERCNLRCQYCMPAEGVPLCGRNELLSRDELSRLVRLFASLGVRKVRLTGGEPTLRPDLADVVREVAATDGIATVAMTSNGVALARRLPALRRAGLGALNLSLDTLREDRYERMARRPGLRKVLACVDLALQLDYRPLKINTVLMKGFNDDEICDFAEFTKDKDIEVRFIEFMPFSGNAWADARLVPGDEALAALRNRYGDLVPLAAPSCGTASLWRVPGHVGRLGFISSMTRPFCGSCNRLRLTADGGLKVCLFGADELSLRDALRAGVADDDLSALVRAALRRKRPQHAAGSPARRARAAATGRRGYCTLTHLDAEGRARMVDVGAKPVTRRGARAECVLLVSEKLARLLRGAGLSKGDATTVAQVAGALGAKRTADLVPLCHPLPLELARVTVELPSATASPRDGRVSVKLACETRATSRTGVEMEALTGCAVAALALYDMCKSVDRHMTIGELRVVSKFGGASGDWCLAEGGALPKPSSEKY</sequence>
<reference evidence="17" key="1">
    <citation type="submission" date="2021-02" db="EMBL/GenBank/DDBJ databases">
        <authorList>
            <person name="Steward A R."/>
        </authorList>
    </citation>
    <scope>NUCLEOTIDE SEQUENCE</scope>
</reference>
<proteinExistence type="inferred from homology"/>
<dbReference type="SFLD" id="SFLDS00029">
    <property type="entry name" value="Radical_SAM"/>
    <property type="match status" value="1"/>
</dbReference>
<keyword evidence="7" id="KW-0949">S-adenosyl-L-methionine</keyword>
<comment type="cofactor">
    <cofactor evidence="2">
        <name>[4Fe-4S] cluster</name>
        <dbReference type="ChEBI" id="CHEBI:49883"/>
    </cofactor>
</comment>
<dbReference type="InterPro" id="IPR040064">
    <property type="entry name" value="MoaA-like"/>
</dbReference>
<dbReference type="InterPro" id="IPR006638">
    <property type="entry name" value="Elp3/MiaA/NifB-like_rSAM"/>
</dbReference>
<evidence type="ECO:0000256" key="1">
    <source>
        <dbReference type="ARBA" id="ARBA00001637"/>
    </source>
</evidence>
<dbReference type="HAMAP" id="MF_01225_B">
    <property type="entry name" value="MoaA_B"/>
    <property type="match status" value="1"/>
</dbReference>
<dbReference type="UniPathway" id="UPA00344"/>
<dbReference type="PROSITE" id="PS51918">
    <property type="entry name" value="RADICAL_SAM"/>
    <property type="match status" value="1"/>
</dbReference>
<dbReference type="Pfam" id="PF01967">
    <property type="entry name" value="MoaC"/>
    <property type="match status" value="1"/>
</dbReference>
<dbReference type="GO" id="GO:0005525">
    <property type="term" value="F:GTP binding"/>
    <property type="evidence" value="ECO:0007669"/>
    <property type="project" value="UniProtKB-KW"/>
</dbReference>
<dbReference type="SFLD" id="SFLDG01383">
    <property type="entry name" value="cyclic_pyranopterin_phosphate"/>
    <property type="match status" value="1"/>
</dbReference>
<dbReference type="InterPro" id="IPR013483">
    <property type="entry name" value="MoaA"/>
</dbReference>
<dbReference type="Pfam" id="PF04055">
    <property type="entry name" value="Radical_SAM"/>
    <property type="match status" value="1"/>
</dbReference>
<keyword evidence="8" id="KW-0479">Metal-binding</keyword>
<dbReference type="SFLD" id="SFLDG01067">
    <property type="entry name" value="SPASM/twitch_domain_containing"/>
    <property type="match status" value="1"/>
</dbReference>
<keyword evidence="10" id="KW-0408">Iron</keyword>
<protein>
    <recommendedName>
        <fullName evidence="16">Radical SAM core domain-containing protein</fullName>
    </recommendedName>
</protein>
<evidence type="ECO:0000256" key="15">
    <source>
        <dbReference type="ARBA" id="ARBA00048697"/>
    </source>
</evidence>
<dbReference type="NCBIfam" id="TIGR00581">
    <property type="entry name" value="moaC"/>
    <property type="match status" value="1"/>
</dbReference>
<comment type="similarity">
    <text evidence="5">In the N-terminal section; belongs to the radical SAM superfamily. MoaA family.</text>
</comment>
<comment type="caution">
    <text evidence="17">The sequence shown here is derived from an EMBL/GenBank/DDBJ whole genome shotgun (WGS) entry which is preliminary data.</text>
</comment>
<dbReference type="SUPFAM" id="SSF55040">
    <property type="entry name" value="Molybdenum cofactor biosynthesis protein C, MoaC"/>
    <property type="match status" value="1"/>
</dbReference>
<evidence type="ECO:0000259" key="16">
    <source>
        <dbReference type="PROSITE" id="PS51918"/>
    </source>
</evidence>
<dbReference type="PROSITE" id="PS01305">
    <property type="entry name" value="MOAA_NIFB_PQQE"/>
    <property type="match status" value="1"/>
</dbReference>
<keyword evidence="13" id="KW-0501">Molybdenum cofactor biosynthesis</keyword>
<dbReference type="InterPro" id="IPR036522">
    <property type="entry name" value="MoaC_sf"/>
</dbReference>
<dbReference type="CDD" id="cd21117">
    <property type="entry name" value="Twitch_MoaA"/>
    <property type="match status" value="1"/>
</dbReference>
<dbReference type="InterPro" id="IPR013785">
    <property type="entry name" value="Aldolase_TIM"/>
</dbReference>
<keyword evidence="11" id="KW-0411">Iron-sulfur</keyword>
<name>A0A821S248_9NEOP</name>
<comment type="catalytic activity">
    <reaction evidence="1">
        <text>(8S)-3',8-cyclo-7,8-dihydroguanosine 5'-triphosphate = cyclic pyranopterin phosphate + diphosphate</text>
        <dbReference type="Rhea" id="RHEA:49580"/>
        <dbReference type="ChEBI" id="CHEBI:33019"/>
        <dbReference type="ChEBI" id="CHEBI:59648"/>
        <dbReference type="ChEBI" id="CHEBI:131766"/>
        <dbReference type="EC" id="4.6.1.17"/>
    </reaction>
</comment>
<dbReference type="InterPro" id="IPR010505">
    <property type="entry name" value="MoaA_twitch"/>
</dbReference>
<comment type="pathway">
    <text evidence="3">Cofactor biosynthesis; molybdopterin biosynthesis.</text>
</comment>
<evidence type="ECO:0000256" key="5">
    <source>
        <dbReference type="ARBA" id="ARBA00009862"/>
    </source>
</evidence>
<comment type="similarity">
    <text evidence="4">In the C-terminal section; belongs to the MoaC family.</text>
</comment>
<dbReference type="GO" id="GO:0061799">
    <property type="term" value="F:cyclic pyranopterin monophosphate synthase activity"/>
    <property type="evidence" value="ECO:0007669"/>
    <property type="project" value="UniProtKB-EC"/>
</dbReference>
<feature type="domain" description="Radical SAM core" evidence="16">
    <location>
        <begin position="58"/>
        <end position="283"/>
    </location>
</feature>
<dbReference type="Proteomes" id="UP000663880">
    <property type="component" value="Unassembled WGS sequence"/>
</dbReference>
<dbReference type="Gene3D" id="3.30.70.640">
    <property type="entry name" value="Molybdopterin cofactor biosynthesis C (MoaC) domain"/>
    <property type="match status" value="1"/>
</dbReference>
<gene>
    <name evidence="17" type="ORF">PMACD_LOCUS7219</name>
</gene>
<evidence type="ECO:0000256" key="7">
    <source>
        <dbReference type="ARBA" id="ARBA00022691"/>
    </source>
</evidence>
<dbReference type="GO" id="GO:0051539">
    <property type="term" value="F:4 iron, 4 sulfur cluster binding"/>
    <property type="evidence" value="ECO:0007669"/>
    <property type="project" value="UniProtKB-KW"/>
</dbReference>
<evidence type="ECO:0000313" key="17">
    <source>
        <dbReference type="EMBL" id="CAF4852783.1"/>
    </source>
</evidence>
<evidence type="ECO:0000256" key="8">
    <source>
        <dbReference type="ARBA" id="ARBA00022723"/>
    </source>
</evidence>
<dbReference type="GO" id="GO:0006777">
    <property type="term" value="P:Mo-molybdopterin cofactor biosynthetic process"/>
    <property type="evidence" value="ECO:0007669"/>
    <property type="project" value="UniProtKB-KW"/>
</dbReference>
<evidence type="ECO:0000256" key="6">
    <source>
        <dbReference type="ARBA" id="ARBA00022485"/>
    </source>
</evidence>
<accession>A0A821S248</accession>
<keyword evidence="12" id="KW-0342">GTP-binding</keyword>
<dbReference type="EMBL" id="CAJOBZ010000016">
    <property type="protein sequence ID" value="CAF4852783.1"/>
    <property type="molecule type" value="Genomic_DNA"/>
</dbReference>
<keyword evidence="14" id="KW-0456">Lyase</keyword>
<evidence type="ECO:0000256" key="9">
    <source>
        <dbReference type="ARBA" id="ARBA00022741"/>
    </source>
</evidence>
<evidence type="ECO:0000256" key="11">
    <source>
        <dbReference type="ARBA" id="ARBA00023014"/>
    </source>
</evidence>
<organism evidence="17 18">
    <name type="scientific">Pieris macdunnoughi</name>
    <dbReference type="NCBI Taxonomy" id="345717"/>
    <lineage>
        <taxon>Eukaryota</taxon>
        <taxon>Metazoa</taxon>
        <taxon>Ecdysozoa</taxon>
        <taxon>Arthropoda</taxon>
        <taxon>Hexapoda</taxon>
        <taxon>Insecta</taxon>
        <taxon>Pterygota</taxon>
        <taxon>Neoptera</taxon>
        <taxon>Endopterygota</taxon>
        <taxon>Lepidoptera</taxon>
        <taxon>Glossata</taxon>
        <taxon>Ditrysia</taxon>
        <taxon>Papilionoidea</taxon>
        <taxon>Pieridae</taxon>
        <taxon>Pierinae</taxon>
        <taxon>Pieris</taxon>
    </lineage>
</organism>
<dbReference type="InterPro" id="IPR047594">
    <property type="entry name" value="MoaC_bact/euk"/>
</dbReference>
<evidence type="ECO:0000256" key="10">
    <source>
        <dbReference type="ARBA" id="ARBA00023004"/>
    </source>
</evidence>
<dbReference type="SMART" id="SM00729">
    <property type="entry name" value="Elp3"/>
    <property type="match status" value="1"/>
</dbReference>
<dbReference type="AlphaFoldDB" id="A0A821S248"/>
<keyword evidence="6" id="KW-0004">4Fe-4S</keyword>
<dbReference type="OrthoDB" id="429626at2759"/>
<comment type="catalytic activity">
    <reaction evidence="15">
        <text>GTP + AH2 + S-adenosyl-L-methionine = (8S)-3',8-cyclo-7,8-dihydroguanosine 5'-triphosphate + 5'-deoxyadenosine + L-methionine + A + H(+)</text>
        <dbReference type="Rhea" id="RHEA:49576"/>
        <dbReference type="ChEBI" id="CHEBI:13193"/>
        <dbReference type="ChEBI" id="CHEBI:15378"/>
        <dbReference type="ChEBI" id="CHEBI:17319"/>
        <dbReference type="ChEBI" id="CHEBI:17499"/>
        <dbReference type="ChEBI" id="CHEBI:37565"/>
        <dbReference type="ChEBI" id="CHEBI:57844"/>
        <dbReference type="ChEBI" id="CHEBI:59789"/>
        <dbReference type="ChEBI" id="CHEBI:131766"/>
        <dbReference type="EC" id="4.1.99.22"/>
    </reaction>
</comment>
<dbReference type="PANTHER" id="PTHR22960">
    <property type="entry name" value="MOLYBDOPTERIN COFACTOR SYNTHESIS PROTEIN A"/>
    <property type="match status" value="1"/>
</dbReference>
<dbReference type="Gene3D" id="3.20.20.70">
    <property type="entry name" value="Aldolase class I"/>
    <property type="match status" value="1"/>
</dbReference>
<dbReference type="InterPro" id="IPR000385">
    <property type="entry name" value="MoaA_NifB_PqqE_Fe-S-bd_CS"/>
</dbReference>
<dbReference type="GO" id="GO:0046872">
    <property type="term" value="F:metal ion binding"/>
    <property type="evidence" value="ECO:0007669"/>
    <property type="project" value="UniProtKB-KW"/>
</dbReference>
<dbReference type="Pfam" id="PF06463">
    <property type="entry name" value="Mob_synth_C"/>
    <property type="match status" value="1"/>
</dbReference>
<evidence type="ECO:0000256" key="3">
    <source>
        <dbReference type="ARBA" id="ARBA00005046"/>
    </source>
</evidence>
<dbReference type="CDD" id="cd01420">
    <property type="entry name" value="MoaC_PE"/>
    <property type="match status" value="1"/>
</dbReference>
<dbReference type="NCBIfam" id="TIGR02666">
    <property type="entry name" value="moaA"/>
    <property type="match status" value="1"/>
</dbReference>